<dbReference type="EMBL" id="MLJW01000337">
    <property type="protein sequence ID" value="OIQ89253.1"/>
    <property type="molecule type" value="Genomic_DNA"/>
</dbReference>
<evidence type="ECO:0000313" key="2">
    <source>
        <dbReference type="EMBL" id="OIQ89253.1"/>
    </source>
</evidence>
<reference evidence="2" key="1">
    <citation type="submission" date="2016-10" db="EMBL/GenBank/DDBJ databases">
        <title>Sequence of Gallionella enrichment culture.</title>
        <authorList>
            <person name="Poehlein A."/>
            <person name="Muehling M."/>
            <person name="Daniel R."/>
        </authorList>
    </citation>
    <scope>NUCLEOTIDE SEQUENCE</scope>
</reference>
<dbReference type="PANTHER" id="PTHR30336:SF20">
    <property type="entry name" value="DUF218 DOMAIN-CONTAINING PROTEIN"/>
    <property type="match status" value="1"/>
</dbReference>
<protein>
    <recommendedName>
        <fullName evidence="1">DUF218 domain-containing protein</fullName>
    </recommendedName>
</protein>
<organism evidence="2">
    <name type="scientific">mine drainage metagenome</name>
    <dbReference type="NCBI Taxonomy" id="410659"/>
    <lineage>
        <taxon>unclassified sequences</taxon>
        <taxon>metagenomes</taxon>
        <taxon>ecological metagenomes</taxon>
    </lineage>
</organism>
<proteinExistence type="predicted"/>
<dbReference type="InterPro" id="IPR051599">
    <property type="entry name" value="Cell_Envelope_Assoc"/>
</dbReference>
<dbReference type="InterPro" id="IPR014729">
    <property type="entry name" value="Rossmann-like_a/b/a_fold"/>
</dbReference>
<feature type="domain" description="DUF218" evidence="1">
    <location>
        <begin position="6"/>
        <end position="145"/>
    </location>
</feature>
<comment type="caution">
    <text evidence="2">The sequence shown here is derived from an EMBL/GenBank/DDBJ whole genome shotgun (WGS) entry which is preliminary data.</text>
</comment>
<sequence length="160" mass="17116">MPEGWAIILGARVGADGQPSPALRRRVAQGVALYRAGIVSHLLCSGGGPPDRPSEAALMRALAREGGVPEAAILVEDRARTTLENALFCRALLGAPPPAPLLLVSDASHLPRALYTFRRLGLAVTPSAAPWPRSWRSAGLACLREAVALPVYWWKLRSLR</sequence>
<name>A0A1J5RM95_9ZZZZ</name>
<dbReference type="Pfam" id="PF02698">
    <property type="entry name" value="DUF218"/>
    <property type="match status" value="1"/>
</dbReference>
<dbReference type="CDD" id="cd06259">
    <property type="entry name" value="YdcF-like"/>
    <property type="match status" value="1"/>
</dbReference>
<accession>A0A1J5RM95</accession>
<dbReference type="AlphaFoldDB" id="A0A1J5RM95"/>
<evidence type="ECO:0000259" key="1">
    <source>
        <dbReference type="Pfam" id="PF02698"/>
    </source>
</evidence>
<dbReference type="GO" id="GO:0005886">
    <property type="term" value="C:plasma membrane"/>
    <property type="evidence" value="ECO:0007669"/>
    <property type="project" value="TreeGrafter"/>
</dbReference>
<dbReference type="InterPro" id="IPR003848">
    <property type="entry name" value="DUF218"/>
</dbReference>
<gene>
    <name evidence="2" type="ORF">GALL_288620</name>
</gene>
<dbReference type="PANTHER" id="PTHR30336">
    <property type="entry name" value="INNER MEMBRANE PROTEIN, PROBABLE PERMEASE"/>
    <property type="match status" value="1"/>
</dbReference>
<dbReference type="Gene3D" id="3.40.50.620">
    <property type="entry name" value="HUPs"/>
    <property type="match status" value="1"/>
</dbReference>